<evidence type="ECO:0000256" key="1">
    <source>
        <dbReference type="ARBA" id="ARBA00004123"/>
    </source>
</evidence>
<dbReference type="GO" id="GO:0046983">
    <property type="term" value="F:protein dimerization activity"/>
    <property type="evidence" value="ECO:0007669"/>
    <property type="project" value="InterPro"/>
</dbReference>
<keyword evidence="9" id="KW-1185">Reference proteome</keyword>
<feature type="compositionally biased region" description="Low complexity" evidence="6">
    <location>
        <begin position="273"/>
        <end position="291"/>
    </location>
</feature>
<feature type="region of interest" description="Disordered" evidence="6">
    <location>
        <begin position="107"/>
        <end position="141"/>
    </location>
</feature>
<evidence type="ECO:0000256" key="4">
    <source>
        <dbReference type="ARBA" id="ARBA00023163"/>
    </source>
</evidence>
<dbReference type="InterPro" id="IPR036638">
    <property type="entry name" value="HLH_DNA-bd_sf"/>
</dbReference>
<keyword evidence="2" id="KW-0805">Transcription regulation</keyword>
<dbReference type="PANTHER" id="PTHR15741">
    <property type="entry name" value="BASIC HELIX-LOOP-HELIX ZIP TRANSCRIPTION FACTOR"/>
    <property type="match status" value="1"/>
</dbReference>
<dbReference type="Gene3D" id="4.10.280.10">
    <property type="entry name" value="Helix-loop-helix DNA-binding domain"/>
    <property type="match status" value="1"/>
</dbReference>
<protein>
    <recommendedName>
        <fullName evidence="7">BHLH domain-containing protein</fullName>
    </recommendedName>
</protein>
<dbReference type="InterPro" id="IPR052207">
    <property type="entry name" value="Max-like/E-box_TFs"/>
</dbReference>
<reference evidence="8" key="1">
    <citation type="submission" date="2023-03" db="EMBL/GenBank/DDBJ databases">
        <title>Mating type loci evolution in Malassezia.</title>
        <authorList>
            <person name="Coelho M.A."/>
        </authorList>
    </citation>
    <scope>NUCLEOTIDE SEQUENCE</scope>
    <source>
        <strain evidence="8">CBS 7876</strain>
    </source>
</reference>
<feature type="compositionally biased region" description="Polar residues" evidence="6">
    <location>
        <begin position="411"/>
        <end position="428"/>
    </location>
</feature>
<sequence>MSVSNMDDLNSFYTAHPGLVPPADGRHDAHIPPMMHQGADSHAHLQMPLGDNVLNATELLGQHGLVPEHLSGPQLESALHERLAHMREQGQDPAVLQNLEAVLHRTAEQHRGDSSLEYPHSSDSYRQDTRHVPHTPGREPMMGAAPPIKSGEQLQNLNVMPYGQFSQQKAFGPLDTSAITPASVFSTISSASTNDFLSPITSPALQPQGTQPMFSTSDSDQMALQQDMLSTMSSPSHPNVRVPFPGHAPNAYNRGMFLQGEPSSLPNDASAPASERANVSASRRNRSTTAEGKANKVRSSPFMKPSQSPKVAPGLVGSMAVWQANNGSVANLRKRDANNPHTSPSLGALESLSNTMQEASGLSMPSPAVSPALVAIGHQASGATTPRSMPASHGVPVNRRSKSRLAGDGNDSGSLPETASSTRRNSLNETHEGENTPSPIDLAGHEGHAQRPTKPVTPSTIMGIVPSASPQQQHAGEWTQPPASAPRDAGPEAKAGALSNAPSDGMPSNSFSSFGYGGNVAGLNSFPAQSAVNAVAASALINASQPRPSMFFQGSQPKPILPGGLSSEDRSAWLNLRRVGNGGLDQRRTSHKAAEQKRRDSLKHCFDELRGLLPAITLDESVPCGSVLGPDGSKEDQIAEGFDPEMMRRVKEGDDTLPDGVRAPLYVATPEQARDANRAIAKVLLLRHSNEYLVRLKQRIERRDTALQALSQEVVRLRTALAEMRGESKDPNSVSDNFDSLTLSGSQVQGGAEPIASTARAEGPATSAADTPQAAQKMEVA</sequence>
<feature type="region of interest" description="Disordered" evidence="6">
    <location>
        <begin position="381"/>
        <end position="506"/>
    </location>
</feature>
<dbReference type="SMART" id="SM00353">
    <property type="entry name" value="HLH"/>
    <property type="match status" value="1"/>
</dbReference>
<dbReference type="PANTHER" id="PTHR15741:SF38">
    <property type="entry name" value="BHLH DOMAIN-CONTAINING PROTEIN"/>
    <property type="match status" value="1"/>
</dbReference>
<feature type="domain" description="BHLH" evidence="7">
    <location>
        <begin position="586"/>
        <end position="696"/>
    </location>
</feature>
<dbReference type="Pfam" id="PF00010">
    <property type="entry name" value="HLH"/>
    <property type="match status" value="1"/>
</dbReference>
<evidence type="ECO:0000259" key="7">
    <source>
        <dbReference type="PROSITE" id="PS50888"/>
    </source>
</evidence>
<organism evidence="8 9">
    <name type="scientific">Malassezia obtusa</name>
    <dbReference type="NCBI Taxonomy" id="76774"/>
    <lineage>
        <taxon>Eukaryota</taxon>
        <taxon>Fungi</taxon>
        <taxon>Dikarya</taxon>
        <taxon>Basidiomycota</taxon>
        <taxon>Ustilaginomycotina</taxon>
        <taxon>Malasseziomycetes</taxon>
        <taxon>Malasseziales</taxon>
        <taxon>Malasseziaceae</taxon>
        <taxon>Malassezia</taxon>
    </lineage>
</organism>
<evidence type="ECO:0000313" key="9">
    <source>
        <dbReference type="Proteomes" id="UP001214603"/>
    </source>
</evidence>
<dbReference type="EMBL" id="CP119941">
    <property type="protein sequence ID" value="WFD04402.1"/>
    <property type="molecule type" value="Genomic_DNA"/>
</dbReference>
<dbReference type="PROSITE" id="PS50888">
    <property type="entry name" value="BHLH"/>
    <property type="match status" value="1"/>
</dbReference>
<evidence type="ECO:0000313" key="8">
    <source>
        <dbReference type="EMBL" id="WFD04402.1"/>
    </source>
</evidence>
<dbReference type="AlphaFoldDB" id="A0AAF0E3J8"/>
<dbReference type="GO" id="GO:0000978">
    <property type="term" value="F:RNA polymerase II cis-regulatory region sequence-specific DNA binding"/>
    <property type="evidence" value="ECO:0007669"/>
    <property type="project" value="TreeGrafter"/>
</dbReference>
<dbReference type="InterPro" id="IPR011598">
    <property type="entry name" value="bHLH_dom"/>
</dbReference>
<proteinExistence type="predicted"/>
<feature type="region of interest" description="Disordered" evidence="6">
    <location>
        <begin position="725"/>
        <end position="781"/>
    </location>
</feature>
<evidence type="ECO:0000256" key="6">
    <source>
        <dbReference type="SAM" id="MobiDB-lite"/>
    </source>
</evidence>
<dbReference type="GO" id="GO:0000981">
    <property type="term" value="F:DNA-binding transcription factor activity, RNA polymerase II-specific"/>
    <property type="evidence" value="ECO:0007669"/>
    <property type="project" value="TreeGrafter"/>
</dbReference>
<gene>
    <name evidence="8" type="ORF">MOBT1_003111</name>
</gene>
<keyword evidence="5" id="KW-0539">Nucleus</keyword>
<accession>A0AAF0E3J8</accession>
<keyword evidence="4" id="KW-0804">Transcription</keyword>
<dbReference type="Proteomes" id="UP001214603">
    <property type="component" value="Chromosome 8"/>
</dbReference>
<feature type="region of interest" description="Disordered" evidence="6">
    <location>
        <begin position="243"/>
        <end position="311"/>
    </location>
</feature>
<comment type="subcellular location">
    <subcellularLocation>
        <location evidence="1">Nucleus</location>
    </subcellularLocation>
</comment>
<name>A0AAF0E3J8_9BASI</name>
<evidence type="ECO:0000256" key="5">
    <source>
        <dbReference type="ARBA" id="ARBA00023242"/>
    </source>
</evidence>
<evidence type="ECO:0000256" key="3">
    <source>
        <dbReference type="ARBA" id="ARBA00023125"/>
    </source>
</evidence>
<keyword evidence="3" id="KW-0238">DNA-binding</keyword>
<feature type="compositionally biased region" description="Polar residues" evidence="6">
    <location>
        <begin position="731"/>
        <end position="749"/>
    </location>
</feature>
<dbReference type="GO" id="GO:0005634">
    <property type="term" value="C:nucleus"/>
    <property type="evidence" value="ECO:0007669"/>
    <property type="project" value="UniProtKB-SubCell"/>
</dbReference>
<dbReference type="SUPFAM" id="SSF47459">
    <property type="entry name" value="HLH, helix-loop-helix DNA-binding domain"/>
    <property type="match status" value="1"/>
</dbReference>
<evidence type="ECO:0000256" key="2">
    <source>
        <dbReference type="ARBA" id="ARBA00023015"/>
    </source>
</evidence>